<keyword evidence="2" id="KW-1185">Reference proteome</keyword>
<name>A0A8S1V2K8_PAROT</name>
<comment type="caution">
    <text evidence="1">The sequence shown here is derived from an EMBL/GenBank/DDBJ whole genome shotgun (WGS) entry which is preliminary data.</text>
</comment>
<evidence type="ECO:0000313" key="2">
    <source>
        <dbReference type="Proteomes" id="UP000683925"/>
    </source>
</evidence>
<dbReference type="Proteomes" id="UP000683925">
    <property type="component" value="Unassembled WGS sequence"/>
</dbReference>
<organism evidence="1 2">
    <name type="scientific">Paramecium octaurelia</name>
    <dbReference type="NCBI Taxonomy" id="43137"/>
    <lineage>
        <taxon>Eukaryota</taxon>
        <taxon>Sar</taxon>
        <taxon>Alveolata</taxon>
        <taxon>Ciliophora</taxon>
        <taxon>Intramacronucleata</taxon>
        <taxon>Oligohymenophorea</taxon>
        <taxon>Peniculida</taxon>
        <taxon>Parameciidae</taxon>
        <taxon>Paramecium</taxon>
    </lineage>
</organism>
<protein>
    <submittedName>
        <fullName evidence="1">Uncharacterized protein</fullName>
    </submittedName>
</protein>
<proteinExistence type="predicted"/>
<dbReference type="AlphaFoldDB" id="A0A8S1V2K8"/>
<sequence length="68" mass="7961">MDIVGKCHMQAIHNSNLCINRSLDLCNICRKDNILDMIYKSFQMKLILQQSQRLIIEFIPKQGLLLQN</sequence>
<dbReference type="EMBL" id="CAJJDP010000056">
    <property type="protein sequence ID" value="CAD8170743.1"/>
    <property type="molecule type" value="Genomic_DNA"/>
</dbReference>
<evidence type="ECO:0000313" key="1">
    <source>
        <dbReference type="EMBL" id="CAD8170743.1"/>
    </source>
</evidence>
<gene>
    <name evidence="1" type="ORF">POCTA_138.1.T0570031</name>
</gene>
<reference evidence="1" key="1">
    <citation type="submission" date="2021-01" db="EMBL/GenBank/DDBJ databases">
        <authorList>
            <consortium name="Genoscope - CEA"/>
            <person name="William W."/>
        </authorList>
    </citation>
    <scope>NUCLEOTIDE SEQUENCE</scope>
</reference>
<accession>A0A8S1V2K8</accession>